<feature type="domain" description="DUF1659" evidence="1">
    <location>
        <begin position="3"/>
        <end position="72"/>
    </location>
</feature>
<dbReference type="Proteomes" id="UP001288944">
    <property type="component" value="Unassembled WGS sequence"/>
</dbReference>
<proteinExistence type="predicted"/>
<protein>
    <submittedName>
        <fullName evidence="2">DUF1659 domain-containing protein</fullName>
    </submittedName>
</protein>
<reference evidence="2" key="1">
    <citation type="submission" date="2019-11" db="EMBL/GenBank/DDBJ databases">
        <title>Characterization of Clostridium perfringens isolates from swine manure treated agricultural soils.</title>
        <authorList>
            <person name="Wushke S.T."/>
        </authorList>
    </citation>
    <scope>NUCLEOTIDE SEQUENCE</scope>
    <source>
        <strain evidence="2">X62</strain>
    </source>
</reference>
<dbReference type="AlphaFoldDB" id="A0AAW9KHZ8"/>
<dbReference type="EMBL" id="WNUR01000601">
    <property type="protein sequence ID" value="MDZ7542903.1"/>
    <property type="molecule type" value="Genomic_DNA"/>
</dbReference>
<dbReference type="Pfam" id="PF07872">
    <property type="entry name" value="DUF1659"/>
    <property type="match status" value="1"/>
</dbReference>
<name>A0AAW9KHZ8_CLOPF</name>
<sequence length="74" mass="8032">MAASSVLVGNNLAVRYQVGVNAKGKDVFKEQSFKNISATATDEELVLLSDGIEKLLDFNIGTIKKEQTFVITRG</sequence>
<dbReference type="InterPro" id="IPR012454">
    <property type="entry name" value="DUF1659"/>
</dbReference>
<accession>A0AAW9KHZ8</accession>
<evidence type="ECO:0000259" key="1">
    <source>
        <dbReference type="Pfam" id="PF07872"/>
    </source>
</evidence>
<organism evidence="2 3">
    <name type="scientific">Clostridium perfringens</name>
    <dbReference type="NCBI Taxonomy" id="1502"/>
    <lineage>
        <taxon>Bacteria</taxon>
        <taxon>Bacillati</taxon>
        <taxon>Bacillota</taxon>
        <taxon>Clostridia</taxon>
        <taxon>Eubacteriales</taxon>
        <taxon>Clostridiaceae</taxon>
        <taxon>Clostridium</taxon>
    </lineage>
</organism>
<gene>
    <name evidence="2" type="ORF">GNF83_17290</name>
</gene>
<comment type="caution">
    <text evidence="2">The sequence shown here is derived from an EMBL/GenBank/DDBJ whole genome shotgun (WGS) entry which is preliminary data.</text>
</comment>
<evidence type="ECO:0000313" key="2">
    <source>
        <dbReference type="EMBL" id="MDZ7542903.1"/>
    </source>
</evidence>
<evidence type="ECO:0000313" key="3">
    <source>
        <dbReference type="Proteomes" id="UP001288944"/>
    </source>
</evidence>